<dbReference type="Proteomes" id="UP000037122">
    <property type="component" value="Unassembled WGS sequence"/>
</dbReference>
<protein>
    <submittedName>
        <fullName evidence="1">Uncharacterized protein</fullName>
    </submittedName>
</protein>
<gene>
    <name evidence="1" type="ORF">QG37_05953</name>
</gene>
<accession>A0A0L0NV58</accession>
<dbReference type="VEuPathDB" id="FungiDB:QG37_05953"/>
<reference evidence="2" key="1">
    <citation type="journal article" date="2015" name="BMC Genomics">
        <title>Draft genome of a commonly misdiagnosed multidrug resistant pathogen Candida auris.</title>
        <authorList>
            <person name="Chatterjee S."/>
            <person name="Alampalli S.V."/>
            <person name="Nageshan R.K."/>
            <person name="Chettiar S.T."/>
            <person name="Joshi S."/>
            <person name="Tatu U.S."/>
        </authorList>
    </citation>
    <scope>NUCLEOTIDE SEQUENCE [LARGE SCALE GENOMIC DNA]</scope>
    <source>
        <strain evidence="2">6684</strain>
    </source>
</reference>
<evidence type="ECO:0000313" key="1">
    <source>
        <dbReference type="EMBL" id="KND97560.1"/>
    </source>
</evidence>
<organism evidence="1 2">
    <name type="scientific">Candidozyma auris</name>
    <name type="common">Yeast</name>
    <name type="synonym">Candida auris</name>
    <dbReference type="NCBI Taxonomy" id="498019"/>
    <lineage>
        <taxon>Eukaryota</taxon>
        <taxon>Fungi</taxon>
        <taxon>Dikarya</taxon>
        <taxon>Ascomycota</taxon>
        <taxon>Saccharomycotina</taxon>
        <taxon>Pichiomycetes</taxon>
        <taxon>Metschnikowiaceae</taxon>
        <taxon>Candidozyma</taxon>
    </lineage>
</organism>
<proteinExistence type="predicted"/>
<name>A0A0L0NV58_CANAR</name>
<comment type="caution">
    <text evidence="1">The sequence shown here is derived from an EMBL/GenBank/DDBJ whole genome shotgun (WGS) entry which is preliminary data.</text>
</comment>
<sequence length="59" mass="6910">MRNLLKKEVEFEDTFAQVIYQFSFHISKNNECHKVEDNPSLEKIPVTSYTCSMARGINQ</sequence>
<evidence type="ECO:0000313" key="2">
    <source>
        <dbReference type="Proteomes" id="UP000037122"/>
    </source>
</evidence>
<dbReference type="AlphaFoldDB" id="A0A0L0NV58"/>
<dbReference type="EMBL" id="LGST01000041">
    <property type="protein sequence ID" value="KND97560.1"/>
    <property type="molecule type" value="Genomic_DNA"/>
</dbReference>